<comment type="function">
    <text evidence="7">Catalyzes the removal of dipeptides from the N-terminus of oligopeptides.</text>
</comment>
<organism evidence="9 10">
    <name type="scientific">Alkalitalea saponilacus</name>
    <dbReference type="NCBI Taxonomy" id="889453"/>
    <lineage>
        <taxon>Bacteria</taxon>
        <taxon>Pseudomonadati</taxon>
        <taxon>Bacteroidota</taxon>
        <taxon>Bacteroidia</taxon>
        <taxon>Marinilabiliales</taxon>
        <taxon>Marinilabiliaceae</taxon>
        <taxon>Alkalitalea</taxon>
    </lineage>
</organism>
<dbReference type="GO" id="GO:0006508">
    <property type="term" value="P:proteolysis"/>
    <property type="evidence" value="ECO:0007669"/>
    <property type="project" value="UniProtKB-KW"/>
</dbReference>
<feature type="transmembrane region" description="Helical" evidence="8">
    <location>
        <begin position="36"/>
        <end position="54"/>
    </location>
</feature>
<dbReference type="SUPFAM" id="SSF50494">
    <property type="entry name" value="Trypsin-like serine proteases"/>
    <property type="match status" value="1"/>
</dbReference>
<evidence type="ECO:0000313" key="9">
    <source>
        <dbReference type="EMBL" id="SKB97754.1"/>
    </source>
</evidence>
<keyword evidence="8" id="KW-0472">Membrane</keyword>
<dbReference type="InterPro" id="IPR009003">
    <property type="entry name" value="Peptidase_S1_PA"/>
</dbReference>
<dbReference type="GO" id="GO:0008239">
    <property type="term" value="F:dipeptidyl-peptidase activity"/>
    <property type="evidence" value="ECO:0007669"/>
    <property type="project" value="UniProtKB-UniRule"/>
</dbReference>
<dbReference type="EMBL" id="FUYV01000008">
    <property type="protein sequence ID" value="SKB97754.1"/>
    <property type="molecule type" value="Genomic_DNA"/>
</dbReference>
<dbReference type="STRING" id="889453.SAMN03080601_01641"/>
<accession>A0A1T5FNG3</accession>
<keyword evidence="6 7" id="KW-0720">Serine protease</keyword>
<evidence type="ECO:0000256" key="7">
    <source>
        <dbReference type="RuleBase" id="RU366067"/>
    </source>
</evidence>
<evidence type="ECO:0000256" key="8">
    <source>
        <dbReference type="SAM" id="Phobius"/>
    </source>
</evidence>
<dbReference type="Proteomes" id="UP000191055">
    <property type="component" value="Unassembled WGS sequence"/>
</dbReference>
<reference evidence="9 10" key="1">
    <citation type="submission" date="2017-02" db="EMBL/GenBank/DDBJ databases">
        <authorList>
            <person name="Peterson S.W."/>
        </authorList>
    </citation>
    <scope>NUCLEOTIDE SEQUENCE [LARGE SCALE GENOMIC DNA]</scope>
    <source>
        <strain evidence="9 10">DSM 24412</strain>
    </source>
</reference>
<evidence type="ECO:0000256" key="6">
    <source>
        <dbReference type="ARBA" id="ARBA00022825"/>
    </source>
</evidence>
<evidence type="ECO:0000256" key="2">
    <source>
        <dbReference type="ARBA" id="ARBA00022438"/>
    </source>
</evidence>
<keyword evidence="3 7" id="KW-0645">Protease</keyword>
<evidence type="ECO:0000313" key="10">
    <source>
        <dbReference type="Proteomes" id="UP000191055"/>
    </source>
</evidence>
<evidence type="ECO:0000256" key="3">
    <source>
        <dbReference type="ARBA" id="ARBA00022670"/>
    </source>
</evidence>
<evidence type="ECO:0000256" key="5">
    <source>
        <dbReference type="ARBA" id="ARBA00022801"/>
    </source>
</evidence>
<keyword evidence="4" id="KW-0732">Signal</keyword>
<dbReference type="PANTHER" id="PTHR38469">
    <property type="entry name" value="PERIPLASMIC PEPTIDASE SUBFAMILY S1B"/>
    <property type="match status" value="1"/>
</dbReference>
<gene>
    <name evidence="9" type="ORF">SAMN03080601_01641</name>
</gene>
<name>A0A1T5FNG3_9BACT</name>
<dbReference type="PANTHER" id="PTHR38469:SF1">
    <property type="entry name" value="PERIPLASMIC PEPTIDASE SUBFAMILY S1B"/>
    <property type="match status" value="1"/>
</dbReference>
<comment type="similarity">
    <text evidence="1 7">Belongs to the peptidase S46 family.</text>
</comment>
<dbReference type="Pfam" id="PF10459">
    <property type="entry name" value="Peptidase_S46"/>
    <property type="match status" value="1"/>
</dbReference>
<dbReference type="GO" id="GO:0043171">
    <property type="term" value="P:peptide catabolic process"/>
    <property type="evidence" value="ECO:0007669"/>
    <property type="project" value="UniProtKB-UniRule"/>
</dbReference>
<dbReference type="EC" id="3.4.14.-" evidence="7"/>
<dbReference type="Gene3D" id="2.40.10.10">
    <property type="entry name" value="Trypsin-like serine proteases"/>
    <property type="match status" value="1"/>
</dbReference>
<keyword evidence="5 7" id="KW-0378">Hydrolase</keyword>
<evidence type="ECO:0000256" key="4">
    <source>
        <dbReference type="ARBA" id="ARBA00022729"/>
    </source>
</evidence>
<dbReference type="GO" id="GO:0070009">
    <property type="term" value="F:serine-type aminopeptidase activity"/>
    <property type="evidence" value="ECO:0007669"/>
    <property type="project" value="UniProtKB-UniRule"/>
</dbReference>
<keyword evidence="2 7" id="KW-0031">Aminopeptidase</keyword>
<protein>
    <recommendedName>
        <fullName evidence="7">Dipeptidyl-peptidase</fullName>
        <ecNumber evidence="7">3.4.14.-</ecNumber>
    </recommendedName>
</protein>
<dbReference type="InterPro" id="IPR043504">
    <property type="entry name" value="Peptidase_S1_PA_chymotrypsin"/>
</dbReference>
<sequence>MIDSDNKYFSVVLFLKTYIFRALMTLKLKTNLLLKMRKIFTGFIILAIIAIGNVKADEGMWVLPLLEKLNMETMQEMGLQLSAEEIYSVNESSLKDAIVIFGRGCTGEMISNKGLLLTNHHCGYGQIQELSTLENNYLDNGFWAANLEEELYAPGLTATFMKWMRDVTDDVFSVVEEGMDEQSRQTAIRERINELTEAEQDESGYQIQIRDFFAGNQYFMVAYEVFNDVRMVGVPPSSIGKYGYDTDNWMWPRHTGDFALFRVYADADGNPAEFSPDNVPYRPDHHLPISIKGYEKDDFAMTLGYPGSTQRYLSSWGIEERMNIFNQTLIDVRGVKQDIWAEAMAKSDRVRLQYATKFSRSSNYWKNSIGMNRGLEELNVLVQKRELENEFAQWVNQDESRKERYGAVLSLLEQAYENRADHYKANNYMRETLLRGTELFMFASGARELENALKDGNEEEIQSAIENLRNMAEEFYRDYHAPLDQRVMAAMLREYAENIPEEFHPKFFKEIPRRHQGDYEAMASYFFSRSFFVNQDDLNAFLDRPRLRRLLNDPAYKAGISTFETYRELLRLNQIAERQLGEANRLFIAGLKEMKPDKVFYPDANFTMRLSYGTVGDYEPRDAVIYKHYTTLEGVMEKEDPDNFEFYVPEKLKQLHRDRDYGRYAAADGRMYVNFTTNNDITGGNSGSPVINGNGELIGLAFDGNWEAMSGDIAFEPDLQKCINVDIRYVLFIIDKFAGAGHLIEEMTIVE</sequence>
<dbReference type="AlphaFoldDB" id="A0A1T5FNG3"/>
<keyword evidence="8" id="KW-1133">Transmembrane helix</keyword>
<keyword evidence="10" id="KW-1185">Reference proteome</keyword>
<evidence type="ECO:0000256" key="1">
    <source>
        <dbReference type="ARBA" id="ARBA00010491"/>
    </source>
</evidence>
<dbReference type="InterPro" id="IPR019500">
    <property type="entry name" value="Pep_S46"/>
</dbReference>
<keyword evidence="8" id="KW-0812">Transmembrane</keyword>
<proteinExistence type="inferred from homology"/>